<feature type="non-terminal residue" evidence="2">
    <location>
        <position position="1"/>
    </location>
</feature>
<dbReference type="InterPro" id="IPR000845">
    <property type="entry name" value="Nucleoside_phosphorylase_d"/>
</dbReference>
<dbReference type="SUPFAM" id="SSF53167">
    <property type="entry name" value="Purine and uridine phosphorylases"/>
    <property type="match status" value="1"/>
</dbReference>
<dbReference type="InterPro" id="IPR035994">
    <property type="entry name" value="Nucleoside_phosphorylase_sf"/>
</dbReference>
<dbReference type="PANTHER" id="PTHR46082:SF6">
    <property type="entry name" value="AAA+ ATPASE DOMAIN-CONTAINING PROTEIN-RELATED"/>
    <property type="match status" value="1"/>
</dbReference>
<dbReference type="Pfam" id="PF01048">
    <property type="entry name" value="PNP_UDP_1"/>
    <property type="match status" value="1"/>
</dbReference>
<dbReference type="PANTHER" id="PTHR46082">
    <property type="entry name" value="ATP/GTP-BINDING PROTEIN-RELATED"/>
    <property type="match status" value="1"/>
</dbReference>
<evidence type="ECO:0000313" key="2">
    <source>
        <dbReference type="EMBL" id="KAK2740482.1"/>
    </source>
</evidence>
<dbReference type="EMBL" id="VYYT01000349">
    <property type="protein sequence ID" value="KAK2740482.1"/>
    <property type="molecule type" value="Genomic_DNA"/>
</dbReference>
<organism evidence="2 3">
    <name type="scientific">Colletotrichum kahawae</name>
    <name type="common">Coffee berry disease fungus</name>
    <dbReference type="NCBI Taxonomy" id="34407"/>
    <lineage>
        <taxon>Eukaryota</taxon>
        <taxon>Fungi</taxon>
        <taxon>Dikarya</taxon>
        <taxon>Ascomycota</taxon>
        <taxon>Pezizomycotina</taxon>
        <taxon>Sordariomycetes</taxon>
        <taxon>Hypocreomycetidae</taxon>
        <taxon>Glomerellales</taxon>
        <taxon>Glomerellaceae</taxon>
        <taxon>Colletotrichum</taxon>
        <taxon>Colletotrichum gloeosporioides species complex</taxon>
    </lineage>
</organism>
<dbReference type="Gene3D" id="3.40.50.1580">
    <property type="entry name" value="Nucleoside phosphorylase domain"/>
    <property type="match status" value="1"/>
</dbReference>
<dbReference type="GO" id="GO:0009116">
    <property type="term" value="P:nucleoside metabolic process"/>
    <property type="evidence" value="ECO:0007669"/>
    <property type="project" value="InterPro"/>
</dbReference>
<feature type="domain" description="Nucleoside phosphorylase" evidence="1">
    <location>
        <begin position="207"/>
        <end position="328"/>
    </location>
</feature>
<comment type="caution">
    <text evidence="2">The sequence shown here is derived from an EMBL/GenBank/DDBJ whole genome shotgun (WGS) entry which is preliminary data.</text>
</comment>
<proteinExistence type="predicted"/>
<keyword evidence="3" id="KW-1185">Reference proteome</keyword>
<dbReference type="GO" id="GO:0003824">
    <property type="term" value="F:catalytic activity"/>
    <property type="evidence" value="ECO:0007669"/>
    <property type="project" value="InterPro"/>
</dbReference>
<name>A0AAE0D1E0_COLKA</name>
<dbReference type="Proteomes" id="UP001281614">
    <property type="component" value="Unassembled WGS sequence"/>
</dbReference>
<sequence>DQLTSRHSIVAVHGLNPFGRKNHSLRAWSNGEHVWLRDAFPSKEPKARVMLYEYNANLMFRSSVAGVYEWADKLLGVLGIERQNDPKRPLIFICYQLGGIIVKAIVDKGSAVLGLASQREEAFPMATNHADICKFTGPEDRNYKFVASQISALCQEAKYHVMERNTDDTMLDNLSNLDLSRQPVASLAVNRAICTTPQPPSALDVHVAIICALKVEADAVLDVFDKFWDDCDEGDGIVKGHSDSNSYTVGRIGQHNVVVAHMPQYSKGTSSSVATNLRITFPAVRVAMVVGVCGGVPSAGDGEDIFLGDVIISTDVVEFDHGRQLPNEFRPMNSLGSGHGPKLQGFLKQIQSSWSKHKLARDTAKFLAAPSLIPGRIAPTFPGLQKDKLYTAEHRHKHYQRGHCKICDQTQGEYGATCEESEKLDCELLGCHDIISRERAKLFADVTSTVHHEIGQSVECTDIPMPRIHFGAVASGDQVLKSGKHRESNVTRLDVIGFEMEAAGVCRVMPCFVIKGVSDYADSHKNKGWQDYASRTAASCMKACLRLWRPAFSSAPR</sequence>
<protein>
    <recommendedName>
        <fullName evidence="1">Nucleoside phosphorylase domain-containing protein</fullName>
    </recommendedName>
</protein>
<gene>
    <name evidence="2" type="ORF">CKAH01_18580</name>
</gene>
<reference evidence="2" key="1">
    <citation type="submission" date="2023-02" db="EMBL/GenBank/DDBJ databases">
        <title>Colletotrichum kahawae CIFC_Que2 genome sequencing and assembly.</title>
        <authorList>
            <person name="Baroncelli R."/>
        </authorList>
    </citation>
    <scope>NUCLEOTIDE SEQUENCE</scope>
    <source>
        <strain evidence="2">CIFC_Que2</strain>
    </source>
</reference>
<dbReference type="AlphaFoldDB" id="A0AAE0D1E0"/>
<dbReference type="InterPro" id="IPR053137">
    <property type="entry name" value="NLR-like"/>
</dbReference>
<evidence type="ECO:0000313" key="3">
    <source>
        <dbReference type="Proteomes" id="UP001281614"/>
    </source>
</evidence>
<evidence type="ECO:0000259" key="1">
    <source>
        <dbReference type="Pfam" id="PF01048"/>
    </source>
</evidence>
<accession>A0AAE0D1E0</accession>